<dbReference type="PANTHER" id="PTHR30193">
    <property type="entry name" value="ABC TRANSPORTER PERMEASE PROTEIN"/>
    <property type="match status" value="1"/>
</dbReference>
<keyword evidence="10" id="KW-1185">Reference proteome</keyword>
<sequence>MSSLTVGTSGSTGSDGTGADGDPPASPGDGGGRRSLRERLNHWDVRYSPYLYIAPFFVIFAIVGLFPLLYTSYVSLFDWSLVAEDPVFIGLDNYVALMGDARFWQAMVNTISIFILSTAPQLAMALLFAVLLDAHLRARTIFRVGLLLPYVASLVALGIIFGNLFNHDYGLINGVLGLFGIDPINWHANRFASHVAIASMVNWRWTGYNALIILAAMQAIPRDLYEAATVDGAGRWRRFISVTLPMLRPTMFFVVITATVGGLQIFTEPKLFAQVPGSNNGGSTGQFQTVTLYMYQQGFENFDLGYASATAWVLFLVIVIFALINFWLTRRISSTEDSR</sequence>
<comment type="subcellular location">
    <subcellularLocation>
        <location evidence="1 7">Cell membrane</location>
        <topology evidence="1 7">Multi-pass membrane protein</topology>
    </subcellularLocation>
</comment>
<dbReference type="SUPFAM" id="SSF161098">
    <property type="entry name" value="MetI-like"/>
    <property type="match status" value="1"/>
</dbReference>
<dbReference type="AlphaFoldDB" id="A0A221W642"/>
<feature type="region of interest" description="Disordered" evidence="8">
    <location>
        <begin position="1"/>
        <end position="33"/>
    </location>
</feature>
<dbReference type="KEGG" id="ahg:AHOG_18600"/>
<feature type="transmembrane region" description="Helical" evidence="7">
    <location>
        <begin position="49"/>
        <end position="70"/>
    </location>
</feature>
<dbReference type="InterPro" id="IPR035906">
    <property type="entry name" value="MetI-like_sf"/>
</dbReference>
<keyword evidence="5 7" id="KW-1133">Transmembrane helix</keyword>
<dbReference type="Pfam" id="PF00528">
    <property type="entry name" value="BPD_transp_1"/>
    <property type="match status" value="1"/>
</dbReference>
<dbReference type="GO" id="GO:0005886">
    <property type="term" value="C:plasma membrane"/>
    <property type="evidence" value="ECO:0007669"/>
    <property type="project" value="UniProtKB-SubCell"/>
</dbReference>
<dbReference type="EMBL" id="CP022521">
    <property type="protein sequence ID" value="ASO21345.1"/>
    <property type="molecule type" value="Genomic_DNA"/>
</dbReference>
<keyword evidence="6 7" id="KW-0472">Membrane</keyword>
<keyword evidence="3" id="KW-1003">Cell membrane</keyword>
<protein>
    <submittedName>
        <fullName evidence="9">Lactose transport system permease protein LacF</fullName>
    </submittedName>
</protein>
<evidence type="ECO:0000256" key="1">
    <source>
        <dbReference type="ARBA" id="ARBA00004651"/>
    </source>
</evidence>
<organism evidence="9 10">
    <name type="scientific">Actinoalloteichus hoggarensis</name>
    <dbReference type="NCBI Taxonomy" id="1470176"/>
    <lineage>
        <taxon>Bacteria</taxon>
        <taxon>Bacillati</taxon>
        <taxon>Actinomycetota</taxon>
        <taxon>Actinomycetes</taxon>
        <taxon>Pseudonocardiales</taxon>
        <taxon>Pseudonocardiaceae</taxon>
        <taxon>Actinoalloteichus</taxon>
    </lineage>
</organism>
<gene>
    <name evidence="9" type="primary">lacF4</name>
    <name evidence="9" type="ORF">AHOG_18600</name>
</gene>
<name>A0A221W642_9PSEU</name>
<dbReference type="CDD" id="cd06261">
    <property type="entry name" value="TM_PBP2"/>
    <property type="match status" value="1"/>
</dbReference>
<comment type="similarity">
    <text evidence="7">Belongs to the binding-protein-dependent transport system permease family.</text>
</comment>
<evidence type="ECO:0000313" key="10">
    <source>
        <dbReference type="Proteomes" id="UP000204221"/>
    </source>
</evidence>
<proteinExistence type="inferred from homology"/>
<dbReference type="Proteomes" id="UP000204221">
    <property type="component" value="Chromosome"/>
</dbReference>
<dbReference type="PROSITE" id="PS50928">
    <property type="entry name" value="ABC_TM1"/>
    <property type="match status" value="1"/>
</dbReference>
<feature type="transmembrane region" description="Helical" evidence="7">
    <location>
        <begin position="304"/>
        <end position="328"/>
    </location>
</feature>
<evidence type="ECO:0000256" key="3">
    <source>
        <dbReference type="ARBA" id="ARBA00022475"/>
    </source>
</evidence>
<keyword evidence="4 7" id="KW-0812">Transmembrane</keyword>
<feature type="transmembrane region" description="Helical" evidence="7">
    <location>
        <begin position="111"/>
        <end position="132"/>
    </location>
</feature>
<feature type="transmembrane region" description="Helical" evidence="7">
    <location>
        <begin position="205"/>
        <end position="225"/>
    </location>
</feature>
<dbReference type="Gene3D" id="1.10.3720.10">
    <property type="entry name" value="MetI-like"/>
    <property type="match status" value="1"/>
</dbReference>
<feature type="transmembrane region" description="Helical" evidence="7">
    <location>
        <begin position="144"/>
        <end position="165"/>
    </location>
</feature>
<feature type="transmembrane region" description="Helical" evidence="7">
    <location>
        <begin position="246"/>
        <end position="266"/>
    </location>
</feature>
<evidence type="ECO:0000256" key="8">
    <source>
        <dbReference type="SAM" id="MobiDB-lite"/>
    </source>
</evidence>
<evidence type="ECO:0000256" key="5">
    <source>
        <dbReference type="ARBA" id="ARBA00022989"/>
    </source>
</evidence>
<evidence type="ECO:0000256" key="4">
    <source>
        <dbReference type="ARBA" id="ARBA00022692"/>
    </source>
</evidence>
<dbReference type="PANTHER" id="PTHR30193:SF37">
    <property type="entry name" value="INNER MEMBRANE ABC TRANSPORTER PERMEASE PROTEIN YCJO"/>
    <property type="match status" value="1"/>
</dbReference>
<reference evidence="9 10" key="1">
    <citation type="submission" date="2017-07" db="EMBL/GenBank/DDBJ databases">
        <title>Complete genome sequence of Actinoalloteichus hoggarensis DSM 45943, type strain of Actinoalloteichus hoggarensis.</title>
        <authorList>
            <person name="Ruckert C."/>
            <person name="Nouioui I."/>
            <person name="Willmese J."/>
            <person name="van Wezel G."/>
            <person name="Klenk H.-P."/>
            <person name="Kalinowski J."/>
            <person name="Zotchev S.B."/>
        </authorList>
    </citation>
    <scope>NUCLEOTIDE SEQUENCE [LARGE SCALE GENOMIC DNA]</scope>
    <source>
        <strain evidence="9 10">DSM 45943</strain>
    </source>
</reference>
<dbReference type="GO" id="GO:0055085">
    <property type="term" value="P:transmembrane transport"/>
    <property type="evidence" value="ECO:0007669"/>
    <property type="project" value="InterPro"/>
</dbReference>
<evidence type="ECO:0000256" key="7">
    <source>
        <dbReference type="RuleBase" id="RU363032"/>
    </source>
</evidence>
<accession>A0A221W642</accession>
<evidence type="ECO:0000256" key="2">
    <source>
        <dbReference type="ARBA" id="ARBA00022448"/>
    </source>
</evidence>
<evidence type="ECO:0000313" key="9">
    <source>
        <dbReference type="EMBL" id="ASO21345.1"/>
    </source>
</evidence>
<keyword evidence="2 7" id="KW-0813">Transport</keyword>
<dbReference type="InterPro" id="IPR051393">
    <property type="entry name" value="ABC_transporter_permease"/>
</dbReference>
<dbReference type="InterPro" id="IPR000515">
    <property type="entry name" value="MetI-like"/>
</dbReference>
<evidence type="ECO:0000256" key="6">
    <source>
        <dbReference type="ARBA" id="ARBA00023136"/>
    </source>
</evidence>